<evidence type="ECO:0000256" key="1">
    <source>
        <dbReference type="SAM" id="SignalP"/>
    </source>
</evidence>
<feature type="chain" id="PRO_5028965891" evidence="1">
    <location>
        <begin position="23"/>
        <end position="981"/>
    </location>
</feature>
<dbReference type="KEGG" id="mmab:HQ865_10965"/>
<dbReference type="InterPro" id="IPR051801">
    <property type="entry name" value="GH28_Enzymes"/>
</dbReference>
<dbReference type="PANTHER" id="PTHR31339:SF9">
    <property type="entry name" value="PLASMIN AND FIBRONECTIN-BINDING PROTEIN A"/>
    <property type="match status" value="1"/>
</dbReference>
<reference evidence="2 3" key="1">
    <citation type="submission" date="2020-05" db="EMBL/GenBank/DDBJ databases">
        <title>Mucilaginibacter mali sp. nov.</title>
        <authorList>
            <person name="Kim H.S."/>
            <person name="Lee K.C."/>
            <person name="Suh M.K."/>
            <person name="Kim J.-S."/>
            <person name="Han K.-I."/>
            <person name="Eom M.K."/>
            <person name="Shin Y.K."/>
            <person name="Lee J.-S."/>
        </authorList>
    </citation>
    <scope>NUCLEOTIDE SEQUENCE [LARGE SCALE GENOMIC DNA]</scope>
    <source>
        <strain evidence="2 3">G2-14</strain>
    </source>
</reference>
<keyword evidence="1" id="KW-0732">Signal</keyword>
<dbReference type="SUPFAM" id="SSF51126">
    <property type="entry name" value="Pectin lyase-like"/>
    <property type="match status" value="1"/>
</dbReference>
<dbReference type="Proteomes" id="UP000505355">
    <property type="component" value="Chromosome"/>
</dbReference>
<evidence type="ECO:0000313" key="2">
    <source>
        <dbReference type="EMBL" id="QKJ33130.1"/>
    </source>
</evidence>
<dbReference type="EMBL" id="CP054139">
    <property type="protein sequence ID" value="QKJ33130.1"/>
    <property type="molecule type" value="Genomic_DNA"/>
</dbReference>
<proteinExistence type="predicted"/>
<gene>
    <name evidence="2" type="ORF">HQ865_10965</name>
</gene>
<evidence type="ECO:0000313" key="3">
    <source>
        <dbReference type="Proteomes" id="UP000505355"/>
    </source>
</evidence>
<dbReference type="InterPro" id="IPR034650">
    <property type="entry name" value="YuaB-like"/>
</dbReference>
<dbReference type="InterPro" id="IPR012334">
    <property type="entry name" value="Pectin_lyas_fold"/>
</dbReference>
<name>A0A7D4QP82_9SPHI</name>
<dbReference type="AlphaFoldDB" id="A0A7D4QP82"/>
<accession>A0A7D4QP82</accession>
<sequence>MLPLKKIYILNLILLSILFVSAAAKALAQPSITFGKNAPNIVRITKDTLVLIKGSTYAFTVDTPEDQGLVSTAVDVKQLIMQIAPANGSIQEYTVTDKSGTAKTEGEIISGDHLIVASKGGSATKAYIISVHQMALSGSLVIAQPIITANSTHNLTLYYTAGQRSPDVSVKVYLPAGINTTIENTTVNVIGRGDVKLSGLATQSIGRVGVGYPYKKVGDASIIKLKDGGSVITFNHLDLRPANGPDLKIEISGVNYKTAGNYLFRAMYTTSKPEILTSPGTGNETAALTVTQTISDFERVVTKDLQYKETADTYTKAIFKWGSGTSSSSVQLMQSLDKGKTWSISPATFDLKTSIAAVTGLKPDKYYQFRLNVKDGINKGLSNIASMYTGKVDVKTFGATSNGTDDNTDAINNAIEQLNQTGGGTLLFTKGVYPVRTIHLLSNVYLYLDKDATIKAMKGGDAPETTWFSDKKYRSGLSPTDMGPYADPENYMTKQDVGHHYFHNSMFFGERLDNVKIIGCGRITGDGNLVNGDNVMKNTPDNRSDKMFTLKLCTNVEIGGIWHKQDLWYDEAKDEPYYMGDKGAKIEDLDHMLKIDRSGHFALLATGTDNLNMHDTYFGKYSQSNVRDIYDFMECNNVTVTNVFSRVSSDDVVKPGSDCSLGFTRPASNYIVRNIIGDTNCNLIQIGSETVDDITDVYVDNIYVLGANKAGFSISANDGSHVKNVFLNSGRTGTIHSRSKMYRATTPFFISISNRGRVIGAQAGKYEFTENGKPHNELLIKNVDIGEVENISLNAIDVYEMYGGSSYNGTRWKPFEAQRRASPIIAGYKLPDNADVKGGLDFKLPNGKHTGYVNGVSFNDVNILVKGGNPASDTLNTTNELGVGQYNAADLKIQPSYALWARHVKGLSVQNSTFNYEKRDSRYAIFLDDSPGAKLSGIKLVRPLDNHVLIKLKNSPGLLMQDVTYFNDVWGKEPAKLLKVE</sequence>
<organism evidence="2 3">
    <name type="scientific">Mucilaginibacter mali</name>
    <dbReference type="NCBI Taxonomy" id="2740462"/>
    <lineage>
        <taxon>Bacteria</taxon>
        <taxon>Pseudomonadati</taxon>
        <taxon>Bacteroidota</taxon>
        <taxon>Sphingobacteriia</taxon>
        <taxon>Sphingobacteriales</taxon>
        <taxon>Sphingobacteriaceae</taxon>
        <taxon>Mucilaginibacter</taxon>
    </lineage>
</organism>
<protein>
    <submittedName>
        <fullName evidence="2">Endopygalactorunase</fullName>
    </submittedName>
</protein>
<feature type="signal peptide" evidence="1">
    <location>
        <begin position="1"/>
        <end position="22"/>
    </location>
</feature>
<dbReference type="Gene3D" id="2.160.20.10">
    <property type="entry name" value="Single-stranded right-handed beta-helix, Pectin lyase-like"/>
    <property type="match status" value="1"/>
</dbReference>
<keyword evidence="3" id="KW-1185">Reference proteome</keyword>
<dbReference type="InterPro" id="IPR011050">
    <property type="entry name" value="Pectin_lyase_fold/virulence"/>
</dbReference>
<dbReference type="PANTHER" id="PTHR31339">
    <property type="entry name" value="PECTIN LYASE-RELATED"/>
    <property type="match status" value="1"/>
</dbReference>
<dbReference type="CDD" id="cd14670">
    <property type="entry name" value="BslA_like"/>
    <property type="match status" value="1"/>
</dbReference>